<protein>
    <submittedName>
        <fullName evidence="1">Uncharacterized protein</fullName>
    </submittedName>
</protein>
<dbReference type="AlphaFoldDB" id="A0A2N5SI40"/>
<reference evidence="1 2" key="1">
    <citation type="submission" date="2017-11" db="EMBL/GenBank/DDBJ databases">
        <title>De novo assembly and phasing of dikaryotic genomes from two isolates of Puccinia coronata f. sp. avenae, the causal agent of oat crown rust.</title>
        <authorList>
            <person name="Miller M.E."/>
            <person name="Zhang Y."/>
            <person name="Omidvar V."/>
            <person name="Sperschneider J."/>
            <person name="Schwessinger B."/>
            <person name="Raley C."/>
            <person name="Palmer J.M."/>
            <person name="Garnica D."/>
            <person name="Upadhyaya N."/>
            <person name="Rathjen J."/>
            <person name="Taylor J.M."/>
            <person name="Park R.F."/>
            <person name="Dodds P.N."/>
            <person name="Hirsch C.D."/>
            <person name="Kianian S.F."/>
            <person name="Figueroa M."/>
        </authorList>
    </citation>
    <scope>NUCLEOTIDE SEQUENCE [LARGE SCALE GENOMIC DNA]</scope>
    <source>
        <strain evidence="1">12SD80</strain>
    </source>
</reference>
<comment type="caution">
    <text evidence="1">The sequence shown here is derived from an EMBL/GenBank/DDBJ whole genome shotgun (WGS) entry which is preliminary data.</text>
</comment>
<evidence type="ECO:0000313" key="1">
    <source>
        <dbReference type="EMBL" id="PLW12920.1"/>
    </source>
</evidence>
<accession>A0A2N5SI40</accession>
<evidence type="ECO:0000313" key="2">
    <source>
        <dbReference type="Proteomes" id="UP000235392"/>
    </source>
</evidence>
<dbReference type="Proteomes" id="UP000235392">
    <property type="component" value="Unassembled WGS sequence"/>
</dbReference>
<dbReference type="EMBL" id="PGCI01000869">
    <property type="protein sequence ID" value="PLW12920.1"/>
    <property type="molecule type" value="Genomic_DNA"/>
</dbReference>
<name>A0A2N5SI40_9BASI</name>
<sequence length="100" mass="10876">MTGSCQRRSIPSMTTPALPGFPFLFICSTRPLPVLPALPLSSAFSKAPAFTIPYFFAVDSRHRLILAFVAAEIFLRRKSISTADVTWGAKFPELSTAAQA</sequence>
<gene>
    <name evidence="1" type="ORF">PCASD_22085</name>
</gene>
<organism evidence="1 2">
    <name type="scientific">Puccinia coronata f. sp. avenae</name>
    <dbReference type="NCBI Taxonomy" id="200324"/>
    <lineage>
        <taxon>Eukaryota</taxon>
        <taxon>Fungi</taxon>
        <taxon>Dikarya</taxon>
        <taxon>Basidiomycota</taxon>
        <taxon>Pucciniomycotina</taxon>
        <taxon>Pucciniomycetes</taxon>
        <taxon>Pucciniales</taxon>
        <taxon>Pucciniaceae</taxon>
        <taxon>Puccinia</taxon>
    </lineage>
</organism>
<proteinExistence type="predicted"/>